<sequence length="98" mass="10619">TVQRGDKKIGDKCNVTSDCGFDGAICAGDKKSTCQCLPELPASNHIDKCGKLAAINDSCFFNEQCEMTNLQTECREGHCVCRFEMTPFTKNDGSIACA</sequence>
<evidence type="ECO:0000259" key="1">
    <source>
        <dbReference type="Pfam" id="PF01683"/>
    </source>
</evidence>
<evidence type="ECO:0000313" key="3">
    <source>
        <dbReference type="Proteomes" id="UP000502823"/>
    </source>
</evidence>
<feature type="domain" description="EB" evidence="1">
    <location>
        <begin position="47"/>
        <end position="89"/>
    </location>
</feature>
<dbReference type="Pfam" id="PF01683">
    <property type="entry name" value="EB"/>
    <property type="match status" value="1"/>
</dbReference>
<reference evidence="3" key="1">
    <citation type="submission" date="2020-01" db="EMBL/GenBank/DDBJ databases">
        <title>Draft genome sequence of the Termite Coptotermes fromosanus.</title>
        <authorList>
            <person name="Itakura S."/>
            <person name="Yosikawa Y."/>
            <person name="Umezawa K."/>
        </authorList>
    </citation>
    <scope>NUCLEOTIDE SEQUENCE [LARGE SCALE GENOMIC DNA]</scope>
</reference>
<dbReference type="InterPro" id="IPR006149">
    <property type="entry name" value="EB_dom"/>
</dbReference>
<gene>
    <name evidence="2" type="ORF">Cfor_10098</name>
</gene>
<proteinExistence type="predicted"/>
<name>A0A6L2PB67_COPFO</name>
<accession>A0A6L2PB67</accession>
<dbReference type="OrthoDB" id="6610549at2759"/>
<comment type="caution">
    <text evidence="2">The sequence shown here is derived from an EMBL/GenBank/DDBJ whole genome shotgun (WGS) entry which is preliminary data.</text>
</comment>
<organism evidence="2 3">
    <name type="scientific">Coptotermes formosanus</name>
    <name type="common">Formosan subterranean termite</name>
    <dbReference type="NCBI Taxonomy" id="36987"/>
    <lineage>
        <taxon>Eukaryota</taxon>
        <taxon>Metazoa</taxon>
        <taxon>Ecdysozoa</taxon>
        <taxon>Arthropoda</taxon>
        <taxon>Hexapoda</taxon>
        <taxon>Insecta</taxon>
        <taxon>Pterygota</taxon>
        <taxon>Neoptera</taxon>
        <taxon>Polyneoptera</taxon>
        <taxon>Dictyoptera</taxon>
        <taxon>Blattodea</taxon>
        <taxon>Blattoidea</taxon>
        <taxon>Termitoidae</taxon>
        <taxon>Rhinotermitidae</taxon>
        <taxon>Coptotermes</taxon>
    </lineage>
</organism>
<dbReference type="EMBL" id="BLKM01000164">
    <property type="protein sequence ID" value="GFG29654.1"/>
    <property type="molecule type" value="Genomic_DNA"/>
</dbReference>
<feature type="non-terminal residue" evidence="2">
    <location>
        <position position="1"/>
    </location>
</feature>
<protein>
    <recommendedName>
        <fullName evidence="1">EB domain-containing protein</fullName>
    </recommendedName>
</protein>
<dbReference type="Proteomes" id="UP000502823">
    <property type="component" value="Unassembled WGS sequence"/>
</dbReference>
<dbReference type="AlphaFoldDB" id="A0A6L2PB67"/>
<evidence type="ECO:0000313" key="2">
    <source>
        <dbReference type="EMBL" id="GFG29654.1"/>
    </source>
</evidence>
<keyword evidence="3" id="KW-1185">Reference proteome</keyword>
<feature type="non-terminal residue" evidence="2">
    <location>
        <position position="98"/>
    </location>
</feature>
<dbReference type="InParanoid" id="A0A6L2PB67"/>